<dbReference type="InterPro" id="IPR019819">
    <property type="entry name" value="Carboxylesterase_B_CS"/>
</dbReference>
<sequence>MHFRSLAGALLLCGPAFAAPAKDRCPAGPSVPTPDSLGTLQTLKYNYLKAENNGTAAVLVHDRLSNSKAQGRCAAVGEKLYPFQTVPDANRTELVYQLDYLVYAKDLRPDDDVWVAGAGDDCLVYSGSQKQAIYASCDLELPAICTARVPPTTDVDRTVVASSKISVRSNDYTLTGYRDARSFRFLGVPFADSPVGELRLAPPRAYSGPKTIDATKLGDSCIQSASGFGASQDISEDCLYLNVFTPVLPGHAHQANRPVAVYFFGGAFTSGTASIIDYDGGNFASRNDVVVVTVNYRLGALGFLATGNLTTGSYGIRDQILALEWVQQHIAAFGGDPTRVNIFGQSAGGQSVIAVLSSSAARGLFSGALVQSAPVDLPWYTREVYSELVVPHVAEAVGCANATSTENSLLSCLRSVPATNFVDNSTAFQTAMSAVARDVGSDYLHVSQLLASIEPLMPMVDDSGSGVIDDQFHTLLATNRLPNRVPTMFTTVTDEAALYISQFIPDLGSSQSGLNTLLGIAFPSQLAQSLINTTAFPTDPAQNDSVRIIGAQALTHSEWTCPQAYLLRNAGSASFPTLYEVEITDGHTQTNSSSIPDICSPNPTYNATCHANDVLPAWGTLNSKTLNVDPYYNTNDILHSQLLNDVFGAFFRSHNPNPDTNMLRLRGPAYASTYQIFGENGYEINQHDPVEQTLALLGMPPSMAQNPGMSEKCLVFEDYGFTFENARFSA</sequence>
<feature type="signal peptide" evidence="3">
    <location>
        <begin position="1"/>
        <end position="18"/>
    </location>
</feature>
<dbReference type="InterPro" id="IPR002018">
    <property type="entry name" value="CarbesteraseB"/>
</dbReference>
<dbReference type="Pfam" id="PF00135">
    <property type="entry name" value="COesterase"/>
    <property type="match status" value="1"/>
</dbReference>
<gene>
    <name evidence="5" type="ORF">BDW59DRAFT_147145</name>
</gene>
<evidence type="ECO:0000256" key="1">
    <source>
        <dbReference type="ARBA" id="ARBA00005964"/>
    </source>
</evidence>
<dbReference type="PANTHER" id="PTHR43142:SF6">
    <property type="entry name" value="PUTATIVE (AFU_ORTHOLOGUE AFUA_7G01710)-RELATED"/>
    <property type="match status" value="1"/>
</dbReference>
<protein>
    <submittedName>
        <fullName evidence="5">Carboxylesterase family-domain-containing protein</fullName>
    </submittedName>
</protein>
<dbReference type="PANTHER" id="PTHR43142">
    <property type="entry name" value="CARBOXYLIC ESTER HYDROLASE"/>
    <property type="match status" value="1"/>
</dbReference>
<dbReference type="SUPFAM" id="SSF53474">
    <property type="entry name" value="alpha/beta-Hydrolases"/>
    <property type="match status" value="1"/>
</dbReference>
<evidence type="ECO:0000256" key="2">
    <source>
        <dbReference type="ARBA" id="ARBA00022801"/>
    </source>
</evidence>
<evidence type="ECO:0000313" key="6">
    <source>
        <dbReference type="Proteomes" id="UP001610335"/>
    </source>
</evidence>
<dbReference type="Gene3D" id="3.40.50.1820">
    <property type="entry name" value="alpha/beta hydrolase"/>
    <property type="match status" value="1"/>
</dbReference>
<reference evidence="5 6" key="1">
    <citation type="submission" date="2024-07" db="EMBL/GenBank/DDBJ databases">
        <title>Section-level genome sequencing and comparative genomics of Aspergillus sections Usti and Cavernicolus.</title>
        <authorList>
            <consortium name="Lawrence Berkeley National Laboratory"/>
            <person name="Nybo J.L."/>
            <person name="Vesth T.C."/>
            <person name="Theobald S."/>
            <person name="Frisvad J.C."/>
            <person name="Larsen T.O."/>
            <person name="Kjaerboelling I."/>
            <person name="Rothschild-Mancinelli K."/>
            <person name="Lyhne E.K."/>
            <person name="Kogle M.E."/>
            <person name="Barry K."/>
            <person name="Clum A."/>
            <person name="Na H."/>
            <person name="Ledsgaard L."/>
            <person name="Lin J."/>
            <person name="Lipzen A."/>
            <person name="Kuo A."/>
            <person name="Riley R."/>
            <person name="Mondo S."/>
            <person name="LaButti K."/>
            <person name="Haridas S."/>
            <person name="Pangalinan J."/>
            <person name="Salamov A.A."/>
            <person name="Simmons B.A."/>
            <person name="Magnuson J.K."/>
            <person name="Chen J."/>
            <person name="Drula E."/>
            <person name="Henrissat B."/>
            <person name="Wiebenga A."/>
            <person name="Lubbers R.J."/>
            <person name="Gomes A.C."/>
            <person name="Makela M.R."/>
            <person name="Stajich J."/>
            <person name="Grigoriev I.V."/>
            <person name="Mortensen U.H."/>
            <person name="De vries R.P."/>
            <person name="Baker S.E."/>
            <person name="Andersen M.R."/>
        </authorList>
    </citation>
    <scope>NUCLEOTIDE SEQUENCE [LARGE SCALE GENOMIC DNA]</scope>
    <source>
        <strain evidence="5 6">CBS 600.67</strain>
    </source>
</reference>
<accession>A0ABR4IAP0</accession>
<proteinExistence type="inferred from homology"/>
<keyword evidence="2" id="KW-0378">Hydrolase</keyword>
<organism evidence="5 6">
    <name type="scientific">Aspergillus cavernicola</name>
    <dbReference type="NCBI Taxonomy" id="176166"/>
    <lineage>
        <taxon>Eukaryota</taxon>
        <taxon>Fungi</taxon>
        <taxon>Dikarya</taxon>
        <taxon>Ascomycota</taxon>
        <taxon>Pezizomycotina</taxon>
        <taxon>Eurotiomycetes</taxon>
        <taxon>Eurotiomycetidae</taxon>
        <taxon>Eurotiales</taxon>
        <taxon>Aspergillaceae</taxon>
        <taxon>Aspergillus</taxon>
        <taxon>Aspergillus subgen. Nidulantes</taxon>
    </lineage>
</organism>
<evidence type="ECO:0000313" key="5">
    <source>
        <dbReference type="EMBL" id="KAL2824814.1"/>
    </source>
</evidence>
<comment type="caution">
    <text evidence="5">The sequence shown here is derived from an EMBL/GenBank/DDBJ whole genome shotgun (WGS) entry which is preliminary data.</text>
</comment>
<dbReference type="InterPro" id="IPR029058">
    <property type="entry name" value="AB_hydrolase_fold"/>
</dbReference>
<feature type="domain" description="Carboxylesterase type B" evidence="4">
    <location>
        <begin position="183"/>
        <end position="658"/>
    </location>
</feature>
<dbReference type="Proteomes" id="UP001610335">
    <property type="component" value="Unassembled WGS sequence"/>
</dbReference>
<dbReference type="InterPro" id="IPR019826">
    <property type="entry name" value="Carboxylesterase_B_AS"/>
</dbReference>
<comment type="similarity">
    <text evidence="1">Belongs to the type-B carboxylesterase/lipase family.</text>
</comment>
<keyword evidence="6" id="KW-1185">Reference proteome</keyword>
<evidence type="ECO:0000259" key="4">
    <source>
        <dbReference type="Pfam" id="PF00135"/>
    </source>
</evidence>
<dbReference type="PROSITE" id="PS00941">
    <property type="entry name" value="CARBOXYLESTERASE_B_2"/>
    <property type="match status" value="1"/>
</dbReference>
<name>A0ABR4IAP0_9EURO</name>
<dbReference type="PROSITE" id="PS00122">
    <property type="entry name" value="CARBOXYLESTERASE_B_1"/>
    <property type="match status" value="1"/>
</dbReference>
<feature type="chain" id="PRO_5046855745" evidence="3">
    <location>
        <begin position="19"/>
        <end position="730"/>
    </location>
</feature>
<evidence type="ECO:0000256" key="3">
    <source>
        <dbReference type="SAM" id="SignalP"/>
    </source>
</evidence>
<keyword evidence="3" id="KW-0732">Signal</keyword>
<dbReference type="EMBL" id="JBFXLS010000041">
    <property type="protein sequence ID" value="KAL2824814.1"/>
    <property type="molecule type" value="Genomic_DNA"/>
</dbReference>